<gene>
    <name evidence="1" type="ORF">IAA21_06895</name>
</gene>
<accession>A0A9D2DSN9</accession>
<dbReference type="AlphaFoldDB" id="A0A9D2DSN9"/>
<dbReference type="Proteomes" id="UP000824041">
    <property type="component" value="Unassembled WGS sequence"/>
</dbReference>
<reference evidence="1" key="2">
    <citation type="submission" date="2021-04" db="EMBL/GenBank/DDBJ databases">
        <authorList>
            <person name="Gilroy R."/>
        </authorList>
    </citation>
    <scope>NUCLEOTIDE SEQUENCE</scope>
    <source>
        <strain evidence="1">14324</strain>
    </source>
</reference>
<evidence type="ECO:0000313" key="2">
    <source>
        <dbReference type="Proteomes" id="UP000824041"/>
    </source>
</evidence>
<protein>
    <submittedName>
        <fullName evidence="1">Uncharacterized protein</fullName>
    </submittedName>
</protein>
<sequence length="126" mass="14621">MDLIIIIHSIRENLAAGYSPQEAADLAVHHCLEEGILKDLLRKHRKEVVGMFLEEYDKELHEKTLRREGWEDGWKTGHANGQKNGLDLASELTQCLLDANRLEDLRRSTKDKKFRQKLLKEYGIVK</sequence>
<name>A0A9D2DSN9_9FIRM</name>
<organism evidence="1 2">
    <name type="scientific">Candidatus Blautia faecigallinarum</name>
    <dbReference type="NCBI Taxonomy" id="2838488"/>
    <lineage>
        <taxon>Bacteria</taxon>
        <taxon>Bacillati</taxon>
        <taxon>Bacillota</taxon>
        <taxon>Clostridia</taxon>
        <taxon>Lachnospirales</taxon>
        <taxon>Lachnospiraceae</taxon>
        <taxon>Blautia</taxon>
    </lineage>
</organism>
<dbReference type="EMBL" id="DXBU01000092">
    <property type="protein sequence ID" value="HIZ22507.1"/>
    <property type="molecule type" value="Genomic_DNA"/>
</dbReference>
<evidence type="ECO:0000313" key="1">
    <source>
        <dbReference type="EMBL" id="HIZ22507.1"/>
    </source>
</evidence>
<reference evidence="1" key="1">
    <citation type="journal article" date="2021" name="PeerJ">
        <title>Extensive microbial diversity within the chicken gut microbiome revealed by metagenomics and culture.</title>
        <authorList>
            <person name="Gilroy R."/>
            <person name="Ravi A."/>
            <person name="Getino M."/>
            <person name="Pursley I."/>
            <person name="Horton D.L."/>
            <person name="Alikhan N.F."/>
            <person name="Baker D."/>
            <person name="Gharbi K."/>
            <person name="Hall N."/>
            <person name="Watson M."/>
            <person name="Adriaenssens E.M."/>
            <person name="Foster-Nyarko E."/>
            <person name="Jarju S."/>
            <person name="Secka A."/>
            <person name="Antonio M."/>
            <person name="Oren A."/>
            <person name="Chaudhuri R.R."/>
            <person name="La Ragione R."/>
            <person name="Hildebrand F."/>
            <person name="Pallen M.J."/>
        </authorList>
    </citation>
    <scope>NUCLEOTIDE SEQUENCE</scope>
    <source>
        <strain evidence="1">14324</strain>
    </source>
</reference>
<comment type="caution">
    <text evidence="1">The sequence shown here is derived from an EMBL/GenBank/DDBJ whole genome shotgun (WGS) entry which is preliminary data.</text>
</comment>
<proteinExistence type="predicted"/>